<dbReference type="PANTHER" id="PTHR43875">
    <property type="entry name" value="MALTODEXTRIN IMPORT ATP-BINDING PROTEIN MSMX"/>
    <property type="match status" value="1"/>
</dbReference>
<name>A0A3N6PDZ3_NATCH</name>
<dbReference type="InterPro" id="IPR017871">
    <property type="entry name" value="ABC_transporter-like_CS"/>
</dbReference>
<comment type="caution">
    <text evidence="12">The sequence shown here is derived from an EMBL/GenBank/DDBJ whole genome shotgun (WGS) entry which is preliminary data.</text>
</comment>
<dbReference type="PROSITE" id="PS00211">
    <property type="entry name" value="ABC_TRANSPORTER_1"/>
    <property type="match status" value="1"/>
</dbReference>
<sequence length="371" mass="40800">MSNKNTEYGVELRNVTKRFGDLTAVDDIDLAVRDGEFLVLLGPSGCGKTTTLRMIAGLEVPTDGTIEMHGSDVTEKLPQKRDLSMVFQNYALYPHKTVEDNLRFPLGKMDITEEEATEKVEYATELLGIEDLLDKKPGQLSGGQRQRVALGRTIVREPNLFLMDEPLSNLDAKLRVNTRSELKDLQQQLGTTTVYVTHDQEEAMSIADRIVIMDDGQIQQIGTPQEVYKNPANEFVASFLGEPGMNFVQTAASSNGSVHAQITEPVDLEVSVEGDVPHSKVGVRPQDVWVGPGNSPGAPRDNGYVEISKMRLETIDPLGHSYELRLERGDHSIIALSDDVPGQVGDEVDVAFNRSSIHVFGENTEALSVKP</sequence>
<evidence type="ECO:0000256" key="5">
    <source>
        <dbReference type="ARBA" id="ARBA00050355"/>
    </source>
</evidence>
<dbReference type="GO" id="GO:0016887">
    <property type="term" value="F:ATP hydrolysis activity"/>
    <property type="evidence" value="ECO:0007669"/>
    <property type="project" value="InterPro"/>
</dbReference>
<keyword evidence="2" id="KW-0813">Transport</keyword>
<dbReference type="EMBL" id="REGA01000005">
    <property type="protein sequence ID" value="RQG95355.1"/>
    <property type="molecule type" value="Genomic_DNA"/>
</dbReference>
<dbReference type="InterPro" id="IPR008995">
    <property type="entry name" value="Mo/tungstate-bd_C_term_dom"/>
</dbReference>
<dbReference type="InterPro" id="IPR003439">
    <property type="entry name" value="ABC_transporter-like_ATP-bd"/>
</dbReference>
<dbReference type="SUPFAM" id="SSF50331">
    <property type="entry name" value="MOP-like"/>
    <property type="match status" value="1"/>
</dbReference>
<evidence type="ECO:0000259" key="11">
    <source>
        <dbReference type="PROSITE" id="PS50893"/>
    </source>
</evidence>
<dbReference type="InterPro" id="IPR012340">
    <property type="entry name" value="NA-bd_OB-fold"/>
</dbReference>
<dbReference type="SUPFAM" id="SSF52540">
    <property type="entry name" value="P-loop containing nucleoside triphosphate hydrolases"/>
    <property type="match status" value="1"/>
</dbReference>
<dbReference type="Gene3D" id="2.40.50.140">
    <property type="entry name" value="Nucleic acid-binding proteins"/>
    <property type="match status" value="1"/>
</dbReference>
<dbReference type="InterPro" id="IPR015855">
    <property type="entry name" value="ABC_transpr_MalK-like"/>
</dbReference>
<protein>
    <recommendedName>
        <fullName evidence="10">ABC-type D-xylose/L-arabinose transporter</fullName>
        <ecNumber evidence="10">7.5.2.13</ecNumber>
    </recommendedName>
</protein>
<dbReference type="PANTHER" id="PTHR43875:SF1">
    <property type="entry name" value="OSMOPROTECTIVE COMPOUNDS UPTAKE ATP-BINDING PROTEIN GGTA"/>
    <property type="match status" value="1"/>
</dbReference>
<evidence type="ECO:0000256" key="7">
    <source>
        <dbReference type="ARBA" id="ARBA00053454"/>
    </source>
</evidence>
<dbReference type="GO" id="GO:0055052">
    <property type="term" value="C:ATP-binding cassette (ABC) transporter complex, substrate-binding subunit-containing"/>
    <property type="evidence" value="ECO:0007669"/>
    <property type="project" value="TreeGrafter"/>
</dbReference>
<evidence type="ECO:0000256" key="3">
    <source>
        <dbReference type="ARBA" id="ARBA00022741"/>
    </source>
</evidence>
<dbReference type="Gene3D" id="3.40.50.300">
    <property type="entry name" value="P-loop containing nucleotide triphosphate hydrolases"/>
    <property type="match status" value="1"/>
</dbReference>
<evidence type="ECO:0000256" key="10">
    <source>
        <dbReference type="ARBA" id="ARBA00066315"/>
    </source>
</evidence>
<dbReference type="RefSeq" id="WP_124195067.1">
    <property type="nucleotide sequence ID" value="NZ_REGA01000005.1"/>
</dbReference>
<organism evidence="12 13">
    <name type="scientific">Natrarchaeobius chitinivorans</name>
    <dbReference type="NCBI Taxonomy" id="1679083"/>
    <lineage>
        <taxon>Archaea</taxon>
        <taxon>Methanobacteriati</taxon>
        <taxon>Methanobacteriota</taxon>
        <taxon>Stenosarchaea group</taxon>
        <taxon>Halobacteria</taxon>
        <taxon>Halobacteriales</taxon>
        <taxon>Natrialbaceae</taxon>
        <taxon>Natrarchaeobius</taxon>
    </lineage>
</organism>
<dbReference type="Pfam" id="PF00005">
    <property type="entry name" value="ABC_tran"/>
    <property type="match status" value="1"/>
</dbReference>
<dbReference type="Gene3D" id="2.40.50.100">
    <property type="match status" value="1"/>
</dbReference>
<gene>
    <name evidence="12" type="ORF">EA473_07765</name>
</gene>
<comment type="catalytic activity">
    <reaction evidence="6">
        <text>L-arabinose(out) + ATP + H2O = L-arabinose(in) + ADP + phosphate + H(+)</text>
        <dbReference type="Rhea" id="RHEA:30007"/>
        <dbReference type="ChEBI" id="CHEBI:15377"/>
        <dbReference type="ChEBI" id="CHEBI:15378"/>
        <dbReference type="ChEBI" id="CHEBI:17535"/>
        <dbReference type="ChEBI" id="CHEBI:30616"/>
        <dbReference type="ChEBI" id="CHEBI:43474"/>
        <dbReference type="ChEBI" id="CHEBI:456216"/>
        <dbReference type="EC" id="7.5.2.13"/>
    </reaction>
    <physiologicalReaction direction="left-to-right" evidence="6">
        <dbReference type="Rhea" id="RHEA:30008"/>
    </physiologicalReaction>
</comment>
<comment type="subcellular location">
    <subcellularLocation>
        <location evidence="1">Cell membrane</location>
        <topology evidence="1">Peripheral membrane protein</topology>
    </subcellularLocation>
</comment>
<dbReference type="CDD" id="cd03301">
    <property type="entry name" value="ABC_MalK_N"/>
    <property type="match status" value="1"/>
</dbReference>
<dbReference type="GO" id="GO:0005524">
    <property type="term" value="F:ATP binding"/>
    <property type="evidence" value="ECO:0007669"/>
    <property type="project" value="UniProtKB-KW"/>
</dbReference>
<keyword evidence="3" id="KW-0547">Nucleotide-binding</keyword>
<evidence type="ECO:0000256" key="6">
    <source>
        <dbReference type="ARBA" id="ARBA00051890"/>
    </source>
</evidence>
<comment type="similarity">
    <text evidence="8">Belongs to the ABC transporter superfamily. Carbohydrate uptake transporter-1 (CUT1) (TC 3.A.1.1) family.</text>
</comment>
<dbReference type="InterPro" id="IPR047641">
    <property type="entry name" value="ABC_transpr_MalK/UgpC-like"/>
</dbReference>
<dbReference type="GO" id="GO:0008643">
    <property type="term" value="P:carbohydrate transport"/>
    <property type="evidence" value="ECO:0007669"/>
    <property type="project" value="InterPro"/>
</dbReference>
<comment type="catalytic activity">
    <reaction evidence="5">
        <text>D-xylose(out) + ATP + H2O = D-xylose(in) + ADP + phosphate + H(+)</text>
        <dbReference type="Rhea" id="RHEA:29899"/>
        <dbReference type="ChEBI" id="CHEBI:15377"/>
        <dbReference type="ChEBI" id="CHEBI:15378"/>
        <dbReference type="ChEBI" id="CHEBI:30616"/>
        <dbReference type="ChEBI" id="CHEBI:43474"/>
        <dbReference type="ChEBI" id="CHEBI:53455"/>
        <dbReference type="ChEBI" id="CHEBI:456216"/>
        <dbReference type="EC" id="7.5.2.13"/>
    </reaction>
    <physiologicalReaction direction="left-to-right" evidence="5">
        <dbReference type="Rhea" id="RHEA:29900"/>
    </physiologicalReaction>
</comment>
<evidence type="ECO:0000313" key="12">
    <source>
        <dbReference type="EMBL" id="RQG95355.1"/>
    </source>
</evidence>
<evidence type="ECO:0000256" key="8">
    <source>
        <dbReference type="ARBA" id="ARBA00061029"/>
    </source>
</evidence>
<keyword evidence="13" id="KW-1185">Reference proteome</keyword>
<accession>A0A3N6PDZ3</accession>
<dbReference type="GO" id="GO:0140359">
    <property type="term" value="F:ABC-type transporter activity"/>
    <property type="evidence" value="ECO:0007669"/>
    <property type="project" value="InterPro"/>
</dbReference>
<reference evidence="12 13" key="1">
    <citation type="submission" date="2018-10" db="EMBL/GenBank/DDBJ databases">
        <title>Natrarchaeobius chitinivorans gen. nov., sp. nov., and Natrarchaeobius haloalkaliphilus sp. nov., alkaliphilic, chitin-utilizing haloarchaea from hypersaline alkaline lakes.</title>
        <authorList>
            <person name="Sorokin D.Y."/>
            <person name="Elcheninov A.G."/>
            <person name="Kostrikina N.A."/>
            <person name="Bale N.J."/>
            <person name="Sinninghe Damste J.S."/>
            <person name="Khijniak T.V."/>
            <person name="Kublanov I.V."/>
            <person name="Toshchakov S.V."/>
        </authorList>
    </citation>
    <scope>NUCLEOTIDE SEQUENCE [LARGE SCALE GENOMIC DNA]</scope>
    <source>
        <strain evidence="12 13">AArcht4T</strain>
    </source>
</reference>
<feature type="domain" description="ABC transporter" evidence="11">
    <location>
        <begin position="10"/>
        <end position="240"/>
    </location>
</feature>
<evidence type="ECO:0000256" key="2">
    <source>
        <dbReference type="ARBA" id="ARBA00022448"/>
    </source>
</evidence>
<dbReference type="AlphaFoldDB" id="A0A3N6PDZ3"/>
<evidence type="ECO:0000256" key="4">
    <source>
        <dbReference type="ARBA" id="ARBA00022840"/>
    </source>
</evidence>
<dbReference type="EC" id="7.5.2.13" evidence="10"/>
<dbReference type="InterPro" id="IPR027417">
    <property type="entry name" value="P-loop_NTPase"/>
</dbReference>
<dbReference type="InterPro" id="IPR003593">
    <property type="entry name" value="AAA+_ATPase"/>
</dbReference>
<evidence type="ECO:0000256" key="9">
    <source>
        <dbReference type="ARBA" id="ARBA00065962"/>
    </source>
</evidence>
<evidence type="ECO:0000313" key="13">
    <source>
        <dbReference type="Proteomes" id="UP000282323"/>
    </source>
</evidence>
<keyword evidence="4 12" id="KW-0067">ATP-binding</keyword>
<comment type="function">
    <text evidence="7">Part of the ABC transporter complex XacGHIJK involved in the uptake of xylose and arabinose. Responsible for energy coupling to the transport system.</text>
</comment>
<dbReference type="PROSITE" id="PS50893">
    <property type="entry name" value="ABC_TRANSPORTER_2"/>
    <property type="match status" value="1"/>
</dbReference>
<dbReference type="FunFam" id="3.40.50.300:FF:000042">
    <property type="entry name" value="Maltose/maltodextrin ABC transporter, ATP-binding protein"/>
    <property type="match status" value="1"/>
</dbReference>
<dbReference type="Proteomes" id="UP000282323">
    <property type="component" value="Unassembled WGS sequence"/>
</dbReference>
<comment type="subunit">
    <text evidence="9">The complex is composed of two ATP-binding proteins (XacJ and XacK), two transmembrane proteins (XacH and XacI) and a solute-binding protein (XacG).</text>
</comment>
<evidence type="ECO:0000256" key="1">
    <source>
        <dbReference type="ARBA" id="ARBA00004202"/>
    </source>
</evidence>
<proteinExistence type="inferred from homology"/>
<dbReference type="SMART" id="SM00382">
    <property type="entry name" value="AAA"/>
    <property type="match status" value="1"/>
</dbReference>